<feature type="chain" id="PRO_5040883417" evidence="2">
    <location>
        <begin position="24"/>
        <end position="430"/>
    </location>
</feature>
<feature type="compositionally biased region" description="Pro residues" evidence="1">
    <location>
        <begin position="389"/>
        <end position="398"/>
    </location>
</feature>
<reference evidence="3" key="1">
    <citation type="submission" date="2022-06" db="EMBL/GenBank/DDBJ databases">
        <title>Sphingomicrobium sedimins sp. nov., a marine bacterium isolated from tidal flat.</title>
        <authorList>
            <person name="Kim C.-H."/>
            <person name="Yoo Y."/>
            <person name="Kim J.-J."/>
        </authorList>
    </citation>
    <scope>NUCLEOTIDE SEQUENCE</scope>
    <source>
        <strain evidence="3">GRR-S6-50</strain>
    </source>
</reference>
<proteinExistence type="predicted"/>
<sequence length="430" mass="46936">MKRFPRLLMVLLPLFALVGYAAAQMESGNRGILPRDNAQVFEVSGIEVDVAGTDPDDARYNGWRLAQREAFRRLWARNNGRPPSQAPSIGDAALDRLVSAVVVEREQIGPERYIATLGVEFDRARTASRLGVIGQRRRSPPFLLIPVTISGGTAMTVEQRNPWQRAWAELGTGDSAIDYVRVSGLGSDPLLVNAAVTRRPGTEWWTNVADLYGVTNILIAEVTLKRAYPGGPAEARFVAYAGRSREAIGSFTMTARNSEDVQRMMREAAVEMDRLYQRAFRRGDLRADRSIVIERAPETVETTAPPPAVYQVQIAAPSSAVLNGALLQLRSTPGVDQVTEMSLAAGGISSVLVTYRGEISALRAALLARGWSATYAGGVLRLQPAARAPLPPPPPPQAPIVEGEAQPEIGEPVPIEPRRVVRPNQRRNRR</sequence>
<feature type="compositionally biased region" description="Basic residues" evidence="1">
    <location>
        <begin position="420"/>
        <end position="430"/>
    </location>
</feature>
<dbReference type="RefSeq" id="WP_252112611.1">
    <property type="nucleotide sequence ID" value="NZ_JAMSHT010000001.1"/>
</dbReference>
<feature type="signal peptide" evidence="2">
    <location>
        <begin position="1"/>
        <end position="23"/>
    </location>
</feature>
<feature type="region of interest" description="Disordered" evidence="1">
    <location>
        <begin position="386"/>
        <end position="430"/>
    </location>
</feature>
<evidence type="ECO:0000256" key="1">
    <source>
        <dbReference type="SAM" id="MobiDB-lite"/>
    </source>
</evidence>
<gene>
    <name evidence="3" type="ORF">NDO55_03900</name>
</gene>
<dbReference type="EMBL" id="JAMSHT010000001">
    <property type="protein sequence ID" value="MCM8556959.1"/>
    <property type="molecule type" value="Genomic_DNA"/>
</dbReference>
<organism evidence="3 4">
    <name type="scientific">Sphingomicrobium sediminis</name>
    <dbReference type="NCBI Taxonomy" id="2950949"/>
    <lineage>
        <taxon>Bacteria</taxon>
        <taxon>Pseudomonadati</taxon>
        <taxon>Pseudomonadota</taxon>
        <taxon>Alphaproteobacteria</taxon>
        <taxon>Sphingomonadales</taxon>
        <taxon>Sphingomonadaceae</taxon>
        <taxon>Sphingomicrobium</taxon>
    </lineage>
</organism>
<protein>
    <submittedName>
        <fullName evidence="3">Heavy-metal-associated domain-containing protein</fullName>
    </submittedName>
</protein>
<dbReference type="AlphaFoldDB" id="A0A9X2J1Q3"/>
<dbReference type="Proteomes" id="UP001155128">
    <property type="component" value="Unassembled WGS sequence"/>
</dbReference>
<keyword evidence="4" id="KW-1185">Reference proteome</keyword>
<comment type="caution">
    <text evidence="3">The sequence shown here is derived from an EMBL/GenBank/DDBJ whole genome shotgun (WGS) entry which is preliminary data.</text>
</comment>
<evidence type="ECO:0000256" key="2">
    <source>
        <dbReference type="SAM" id="SignalP"/>
    </source>
</evidence>
<evidence type="ECO:0000313" key="3">
    <source>
        <dbReference type="EMBL" id="MCM8556959.1"/>
    </source>
</evidence>
<accession>A0A9X2J1Q3</accession>
<name>A0A9X2J1Q3_9SPHN</name>
<evidence type="ECO:0000313" key="4">
    <source>
        <dbReference type="Proteomes" id="UP001155128"/>
    </source>
</evidence>
<keyword evidence="2" id="KW-0732">Signal</keyword>